<evidence type="ECO:0000256" key="4">
    <source>
        <dbReference type="ARBA" id="ARBA00022898"/>
    </source>
</evidence>
<dbReference type="InterPro" id="IPR004839">
    <property type="entry name" value="Aminotransferase_I/II_large"/>
</dbReference>
<keyword evidence="4" id="KW-0663">Pyridoxal phosphate</keyword>
<evidence type="ECO:0000259" key="5">
    <source>
        <dbReference type="Pfam" id="PF00155"/>
    </source>
</evidence>
<evidence type="ECO:0000256" key="2">
    <source>
        <dbReference type="ARBA" id="ARBA00022576"/>
    </source>
</evidence>
<organism evidence="6 7">
    <name type="scientific">Pedobacter cryophilus</name>
    <dbReference type="NCBI Taxonomy" id="2571271"/>
    <lineage>
        <taxon>Bacteria</taxon>
        <taxon>Pseudomonadati</taxon>
        <taxon>Bacteroidota</taxon>
        <taxon>Sphingobacteriia</taxon>
        <taxon>Sphingobacteriales</taxon>
        <taxon>Sphingobacteriaceae</taxon>
        <taxon>Pedobacter</taxon>
    </lineage>
</organism>
<dbReference type="EMBL" id="SWBP01000003">
    <property type="protein sequence ID" value="TKB97701.1"/>
    <property type="molecule type" value="Genomic_DNA"/>
</dbReference>
<dbReference type="InterPro" id="IPR006311">
    <property type="entry name" value="TAT_signal"/>
</dbReference>
<evidence type="ECO:0000313" key="6">
    <source>
        <dbReference type="EMBL" id="TKB97701.1"/>
    </source>
</evidence>
<dbReference type="InterPro" id="IPR015422">
    <property type="entry name" value="PyrdxlP-dep_Trfase_small"/>
</dbReference>
<dbReference type="CDD" id="cd00609">
    <property type="entry name" value="AAT_like"/>
    <property type="match status" value="1"/>
</dbReference>
<sequence length="391" mass="43179">MANSMNRRSWIRSSAFMAAGITFFSGTFTSAIAKTKAIKSSVKRVFFESDQSAAQAFPNEIKARLLANENPFGPSAKAKKAILDAVDKSYQYPFAHFGELVNKIAVFEGVKPEQIMLDAGSSPILKAAAIHFTKKGGNIITSDPSYDDLPSTAEGFGAQIIAVPLTAEFKLDLDGMEKKINTDTKLVYICNPNNPTATVVDTAKLKAFVERVSAKVPVFIDEAYIDYLDDPQSVTLFSAVKKGQNVIVARTFSKLYGFAGLRVGYAIAQAEMVKTLDAYTNGAMSISATSLMAAIASHQDREFLDDTKKKTQVSKDFLYKTLKEEGYTYIPSFANFVMFPIKMDGDKFVSEMRKRGVGIRNWEFNKQHYCRVSIGTLPEMQLFAEAFKQIS</sequence>
<dbReference type="SUPFAM" id="SSF53383">
    <property type="entry name" value="PLP-dependent transferases"/>
    <property type="match status" value="1"/>
</dbReference>
<dbReference type="GO" id="GO:0008483">
    <property type="term" value="F:transaminase activity"/>
    <property type="evidence" value="ECO:0007669"/>
    <property type="project" value="UniProtKB-KW"/>
</dbReference>
<dbReference type="InterPro" id="IPR015424">
    <property type="entry name" value="PyrdxlP-dep_Trfase"/>
</dbReference>
<evidence type="ECO:0000256" key="3">
    <source>
        <dbReference type="ARBA" id="ARBA00022679"/>
    </source>
</evidence>
<dbReference type="PANTHER" id="PTHR43643:SF3">
    <property type="entry name" value="HISTIDINOL-PHOSPHATE AMINOTRANSFERASE"/>
    <property type="match status" value="1"/>
</dbReference>
<keyword evidence="2 6" id="KW-0032">Aminotransferase</keyword>
<comment type="caution">
    <text evidence="6">The sequence shown here is derived from an EMBL/GenBank/DDBJ whole genome shotgun (WGS) entry which is preliminary data.</text>
</comment>
<dbReference type="OrthoDB" id="9813612at2"/>
<dbReference type="Gene3D" id="3.90.1150.10">
    <property type="entry name" value="Aspartate Aminotransferase, domain 1"/>
    <property type="match status" value="1"/>
</dbReference>
<gene>
    <name evidence="6" type="ORF">FA046_10060</name>
</gene>
<dbReference type="InterPro" id="IPR050106">
    <property type="entry name" value="HistidinolP_aminotransfase"/>
</dbReference>
<evidence type="ECO:0000256" key="1">
    <source>
        <dbReference type="ARBA" id="ARBA00007970"/>
    </source>
</evidence>
<dbReference type="Pfam" id="PF00155">
    <property type="entry name" value="Aminotran_1_2"/>
    <property type="match status" value="1"/>
</dbReference>
<dbReference type="AlphaFoldDB" id="A0A4U1BYW8"/>
<keyword evidence="7" id="KW-1185">Reference proteome</keyword>
<proteinExistence type="inferred from homology"/>
<name>A0A4U1BYW8_9SPHI</name>
<accession>A0A4U1BYW8</accession>
<dbReference type="PROSITE" id="PS51318">
    <property type="entry name" value="TAT"/>
    <property type="match status" value="1"/>
</dbReference>
<dbReference type="PANTHER" id="PTHR43643">
    <property type="entry name" value="HISTIDINOL-PHOSPHATE AMINOTRANSFERASE 2"/>
    <property type="match status" value="1"/>
</dbReference>
<dbReference type="GO" id="GO:0030170">
    <property type="term" value="F:pyridoxal phosphate binding"/>
    <property type="evidence" value="ECO:0007669"/>
    <property type="project" value="InterPro"/>
</dbReference>
<comment type="similarity">
    <text evidence="1">Belongs to the class-II pyridoxal-phosphate-dependent aminotransferase family. Histidinol-phosphate aminotransferase subfamily.</text>
</comment>
<dbReference type="Gene3D" id="3.40.640.10">
    <property type="entry name" value="Type I PLP-dependent aspartate aminotransferase-like (Major domain)"/>
    <property type="match status" value="1"/>
</dbReference>
<feature type="domain" description="Aminotransferase class I/classII large" evidence="5">
    <location>
        <begin position="63"/>
        <end position="386"/>
    </location>
</feature>
<dbReference type="RefSeq" id="WP_136826276.1">
    <property type="nucleotide sequence ID" value="NZ_SWBP01000003.1"/>
</dbReference>
<dbReference type="Proteomes" id="UP000308181">
    <property type="component" value="Unassembled WGS sequence"/>
</dbReference>
<dbReference type="InterPro" id="IPR015421">
    <property type="entry name" value="PyrdxlP-dep_Trfase_major"/>
</dbReference>
<reference evidence="6 7" key="1">
    <citation type="submission" date="2019-04" db="EMBL/GenBank/DDBJ databases">
        <title>Pedobacter sp. AR-3-17 sp. nov., isolated from Arctic soil.</title>
        <authorList>
            <person name="Dahal R.H."/>
            <person name="Kim D.-U."/>
        </authorList>
    </citation>
    <scope>NUCLEOTIDE SEQUENCE [LARGE SCALE GENOMIC DNA]</scope>
    <source>
        <strain evidence="6 7">AR-3-17</strain>
    </source>
</reference>
<protein>
    <submittedName>
        <fullName evidence="6">Histidinol-phosphate aminotransferase family protein</fullName>
    </submittedName>
</protein>
<evidence type="ECO:0000313" key="7">
    <source>
        <dbReference type="Proteomes" id="UP000308181"/>
    </source>
</evidence>
<keyword evidence="3 6" id="KW-0808">Transferase</keyword>